<sequence>MGCRNLRCFHLIQFLYMIASLERMIYCLSPDGAALLSMKVSIVDPLGRLNDWLQSDSSPCLWTGVRCDDSDNVIAVDLSNMQLSGNVSGAIGRLTNLVNITVEQNNFTGSLPREITHISGLRFLNISHNNFSYNFPSNFSNLQQLGVLDAYNNNFSGPLPIQISQLPNLVHFHLGGSYFEGNIPPEYGNMSKLQYLALSGNSLTGRIPAEIGNLSSLEQLYLGYYNVFEGGIPPEIGKLSKLVRLDMSSCGLTGPIPPQIGNLSHLDTLFLQINELGGSIPKELGNLINVRSLDLSNNNLEGKIPEELQNLQSVELLSLFLNHLEGGIPLYLAEMPSLQALFLWSNNLTGVIPQMLGTNGNLTQLDLSSNALVGPIPPGLCTGGKLVVLVLLKNQLSGALPEDLGYCKTLNHVRLGNNQLSGAIPKGMLSLKNLQMLELVSNQFNGSLPADIDAPLLQFLDVSDSELSGELPPSIGKLPNLQKLFLSKNRLVGSMPPEMSNLRSLSYLDLSENHLSGPIPAELGRCDQLFYLDLSVNDLEGEIPAGLQGLQVLGFLNVSRNHLTGRIPPALNLLQSLTSADFSHNNLSGPVPTNGLFQYLNASSFEGNPGLCGHGISPCSHSDDRSLPDSGETKRAKRFRAGLKAIVTVVVVAVFIILALLVSFIHNHKEQLCDMCKEQPSKRPWKLTAFQRLDFDCHHVLDCLHESNIIGKGGNGVVYRADMPNGETVAVKRLKKGGHMGGSDDHGFSAEIQTLGKIRHRNIVKLLGCCSDGEINLLIYEYMPNGSLGELLHGKRSEMLDWKTRYNIAVQAANGLCYLHHDCFPLIVHRDVKSNNILLDSNFEAHVADFGLAKSFQDSGKSESMSSVAGSWGYIAPEYAYTLKVNEKSDIYSFGVVLLELITGKRPNEPGFTADGLDIVHWVRSRYLNEDQGLMQILDPRMLCSELPLNEVVAMVGVALICCSIHPVERPTMRDVVQMLADVKPKSRGGSFKDNARIERPLISL</sequence>
<keyword evidence="2" id="KW-1185">Reference proteome</keyword>
<organism evidence="1 2">
    <name type="scientific">Diphasiastrum complanatum</name>
    <name type="common">Issler's clubmoss</name>
    <name type="synonym">Lycopodium complanatum</name>
    <dbReference type="NCBI Taxonomy" id="34168"/>
    <lineage>
        <taxon>Eukaryota</taxon>
        <taxon>Viridiplantae</taxon>
        <taxon>Streptophyta</taxon>
        <taxon>Embryophyta</taxon>
        <taxon>Tracheophyta</taxon>
        <taxon>Lycopodiopsida</taxon>
        <taxon>Lycopodiales</taxon>
        <taxon>Lycopodiaceae</taxon>
        <taxon>Lycopodioideae</taxon>
        <taxon>Diphasiastrum</taxon>
    </lineage>
</organism>
<evidence type="ECO:0000313" key="1">
    <source>
        <dbReference type="EMBL" id="KAJ7513312.1"/>
    </source>
</evidence>
<gene>
    <name evidence="1" type="ORF">O6H91_24G000100</name>
</gene>
<reference evidence="2" key="1">
    <citation type="journal article" date="2024" name="Proc. Natl. Acad. Sci. U.S.A.">
        <title>Extraordinary preservation of gene collinearity over three hundred million years revealed in homosporous lycophytes.</title>
        <authorList>
            <person name="Li C."/>
            <person name="Wickell D."/>
            <person name="Kuo L.Y."/>
            <person name="Chen X."/>
            <person name="Nie B."/>
            <person name="Liao X."/>
            <person name="Peng D."/>
            <person name="Ji J."/>
            <person name="Jenkins J."/>
            <person name="Williams M."/>
            <person name="Shu S."/>
            <person name="Plott C."/>
            <person name="Barry K."/>
            <person name="Rajasekar S."/>
            <person name="Grimwood J."/>
            <person name="Han X."/>
            <person name="Sun S."/>
            <person name="Hou Z."/>
            <person name="He W."/>
            <person name="Dai G."/>
            <person name="Sun C."/>
            <person name="Schmutz J."/>
            <person name="Leebens-Mack J.H."/>
            <person name="Li F.W."/>
            <person name="Wang L."/>
        </authorList>
    </citation>
    <scope>NUCLEOTIDE SEQUENCE [LARGE SCALE GENOMIC DNA]</scope>
    <source>
        <strain evidence="2">cv. PW_Plant_1</strain>
    </source>
</reference>
<protein>
    <submittedName>
        <fullName evidence="1">Uncharacterized protein</fullName>
    </submittedName>
</protein>
<comment type="caution">
    <text evidence="1">The sequence shown here is derived from an EMBL/GenBank/DDBJ whole genome shotgun (WGS) entry which is preliminary data.</text>
</comment>
<accession>A0ACC2A711</accession>
<name>A0ACC2A711_DIPCM</name>
<dbReference type="EMBL" id="CM055115">
    <property type="protein sequence ID" value="KAJ7513312.1"/>
    <property type="molecule type" value="Genomic_DNA"/>
</dbReference>
<evidence type="ECO:0000313" key="2">
    <source>
        <dbReference type="Proteomes" id="UP001162992"/>
    </source>
</evidence>
<proteinExistence type="predicted"/>
<dbReference type="Proteomes" id="UP001162992">
    <property type="component" value="Chromosome 24"/>
</dbReference>